<dbReference type="Gene3D" id="1.10.10.60">
    <property type="entry name" value="Homeodomain-like"/>
    <property type="match status" value="1"/>
</dbReference>
<accession>A0A656YX02</accession>
<proteinExistence type="predicted"/>
<dbReference type="InterPro" id="IPR025959">
    <property type="entry name" value="Winged_HTH_dom"/>
</dbReference>
<evidence type="ECO:0000313" key="4">
    <source>
        <dbReference type="Proteomes" id="UP000070257"/>
    </source>
</evidence>
<protein>
    <recommendedName>
        <fullName evidence="2">Winged helix-turn helix domain-containing protein</fullName>
    </recommendedName>
</protein>
<dbReference type="Pfam" id="PF13384">
    <property type="entry name" value="HTH_23"/>
    <property type="match status" value="1"/>
</dbReference>
<dbReference type="Pfam" id="PF13592">
    <property type="entry name" value="HTH_33"/>
    <property type="match status" value="1"/>
</dbReference>
<name>A0A656YX02_9EURY</name>
<keyword evidence="4" id="KW-1185">Reference proteome</keyword>
<dbReference type="Proteomes" id="UP000070257">
    <property type="component" value="Unassembled WGS sequence"/>
</dbReference>
<dbReference type="AlphaFoldDB" id="A0A656YX02"/>
<evidence type="ECO:0000313" key="3">
    <source>
        <dbReference type="EMBL" id="KXA98765.1"/>
    </source>
</evidence>
<dbReference type="EMBL" id="LHXT01000006">
    <property type="protein sequence ID" value="KXA98765.1"/>
    <property type="molecule type" value="Genomic_DNA"/>
</dbReference>
<comment type="caution">
    <text evidence="3">The sequence shown here is derived from an EMBL/GenBank/DDBJ whole genome shotgun (WGS) entry which is preliminary data.</text>
</comment>
<organism evidence="3 4">
    <name type="scientific">candidate division MSBL1 archaeon SCGC-AAA259J03</name>
    <dbReference type="NCBI Taxonomy" id="1698269"/>
    <lineage>
        <taxon>Archaea</taxon>
        <taxon>Methanobacteriati</taxon>
        <taxon>Methanobacteriota</taxon>
        <taxon>candidate division MSBL1</taxon>
    </lineage>
</organism>
<dbReference type="SUPFAM" id="SSF46689">
    <property type="entry name" value="Homeodomain-like"/>
    <property type="match status" value="1"/>
</dbReference>
<gene>
    <name evidence="3" type="ORF">AKJ39_00810</name>
</gene>
<evidence type="ECO:0000259" key="2">
    <source>
        <dbReference type="Pfam" id="PF13592"/>
    </source>
</evidence>
<feature type="region of interest" description="Disordered" evidence="1">
    <location>
        <begin position="58"/>
        <end position="80"/>
    </location>
</feature>
<dbReference type="InterPro" id="IPR009057">
    <property type="entry name" value="Homeodomain-like_sf"/>
</dbReference>
<feature type="domain" description="Winged helix-turn helix" evidence="2">
    <location>
        <begin position="101"/>
        <end position="160"/>
    </location>
</feature>
<evidence type="ECO:0000256" key="1">
    <source>
        <dbReference type="SAM" id="MobiDB-lite"/>
    </source>
</evidence>
<sequence>MPKRYVPKLSRDEMERRRLAAIDDLKALDDKSSDITQQDIARKYNVNQSTVSRWKKTLDESSAEGLKRSNPPGAEPRLNEKDLKRLENILLDGARAYGFETDLWTGPRIAHVIEKEFGVTYHETYVPQLLRDRLGFSYQKPERVPRERDEEKREQWLKTTWKEVKKGRSKKDG</sequence>
<reference evidence="3 4" key="1">
    <citation type="journal article" date="2016" name="Sci. Rep.">
        <title>Metabolic traits of an uncultured archaeal lineage -MSBL1- from brine pools of the Red Sea.</title>
        <authorList>
            <person name="Mwirichia R."/>
            <person name="Alam I."/>
            <person name="Rashid M."/>
            <person name="Vinu M."/>
            <person name="Ba-Alawi W."/>
            <person name="Anthony Kamau A."/>
            <person name="Kamanda Ngugi D."/>
            <person name="Goker M."/>
            <person name="Klenk H.P."/>
            <person name="Bajic V."/>
            <person name="Stingl U."/>
        </authorList>
    </citation>
    <scope>NUCLEOTIDE SEQUENCE [LARGE SCALE GENOMIC DNA]</scope>
    <source>
        <strain evidence="3">SCGC-AAA259J03</strain>
    </source>
</reference>